<proteinExistence type="inferred from homology"/>
<dbReference type="InterPro" id="IPR012851">
    <property type="entry name" value="Spore_coat_CotF-like"/>
</dbReference>
<reference evidence="4 5" key="1">
    <citation type="submission" date="2015-04" db="EMBL/GenBank/DDBJ databases">
        <title>Taxonomic description and genome sequence of Bacillus campisalis sp. nov., a novel member of the genus Bacillus isolated from solar saltern.</title>
        <authorList>
            <person name="Mathan Kumar R."/>
            <person name="Kaur G."/>
            <person name="Kumar A."/>
            <person name="Singh N.K."/>
            <person name="Kaur N."/>
            <person name="Kumar N."/>
            <person name="Mayilraj S."/>
        </authorList>
    </citation>
    <scope>NUCLEOTIDE SEQUENCE [LARGE SCALE GENOMIC DNA]</scope>
    <source>
        <strain evidence="4 5">SA2-6</strain>
    </source>
</reference>
<comment type="caution">
    <text evidence="4">The sequence shown here is derived from an EMBL/GenBank/DDBJ whole genome shotgun (WGS) entry which is preliminary data.</text>
</comment>
<dbReference type="InterPro" id="IPR012347">
    <property type="entry name" value="Ferritin-like"/>
</dbReference>
<sequence length="164" mass="18720">MSLREPNTLAWHETLEIHELVAFQSVGLMKLKMSYRKIADVELRGIYESTIQGLTQNINELVQFYPSAPVSLPRNEQMNNDIAFYAADLLAFLKTSVRNYAVAITETATPAVRTVMASHLSRAVKAHERIFRYMYKNGLYPSYNLGQLLQNDLQLAQKALSMDY</sequence>
<gene>
    <name evidence="4" type="ORF">WQ57_07705</name>
</gene>
<dbReference type="Proteomes" id="UP000034166">
    <property type="component" value="Unassembled WGS sequence"/>
</dbReference>
<evidence type="ECO:0000313" key="5">
    <source>
        <dbReference type="Proteomes" id="UP000034166"/>
    </source>
</evidence>
<evidence type="ECO:0000256" key="2">
    <source>
        <dbReference type="ARBA" id="ARBA00024325"/>
    </source>
</evidence>
<dbReference type="PATRIC" id="fig|1408103.3.peg.1733"/>
<dbReference type="AlphaFoldDB" id="A0A0M2SV91"/>
<dbReference type="OrthoDB" id="2703958at2"/>
<keyword evidence="4" id="KW-0946">Virion</keyword>
<evidence type="ECO:0000256" key="3">
    <source>
        <dbReference type="ARBA" id="ARBA00024344"/>
    </source>
</evidence>
<keyword evidence="5" id="KW-1185">Reference proteome</keyword>
<accession>A0A0M2SV91</accession>
<protein>
    <submittedName>
        <fullName evidence="4">Spore coat protein</fullName>
    </submittedName>
</protein>
<evidence type="ECO:0000313" key="4">
    <source>
        <dbReference type="EMBL" id="KKK38484.1"/>
    </source>
</evidence>
<comment type="similarity">
    <text evidence="3">Belongs to the CotF family.</text>
</comment>
<dbReference type="PANTHER" id="PTHR39183">
    <property type="entry name" value="SPORE COAT PROTEIN F-LIKE PROTEIN YHCQ"/>
    <property type="match status" value="1"/>
</dbReference>
<comment type="subcellular location">
    <subcellularLocation>
        <location evidence="2">Spore coat</location>
    </subcellularLocation>
</comment>
<dbReference type="EMBL" id="LAYY01000007">
    <property type="protein sequence ID" value="KKK38484.1"/>
    <property type="molecule type" value="Genomic_DNA"/>
</dbReference>
<keyword evidence="1" id="KW-0749">Sporulation</keyword>
<dbReference type="GO" id="GO:0030435">
    <property type="term" value="P:sporulation resulting in formation of a cellular spore"/>
    <property type="evidence" value="ECO:0007669"/>
    <property type="project" value="UniProtKB-KW"/>
</dbReference>
<keyword evidence="4" id="KW-0167">Capsid protein</keyword>
<dbReference type="RefSeq" id="WP_046523175.1">
    <property type="nucleotide sequence ID" value="NZ_LAYY01000007.1"/>
</dbReference>
<dbReference type="Gene3D" id="1.20.1260.10">
    <property type="match status" value="1"/>
</dbReference>
<evidence type="ECO:0000256" key="1">
    <source>
        <dbReference type="ARBA" id="ARBA00022969"/>
    </source>
</evidence>
<dbReference type="PANTHER" id="PTHR39183:SF1">
    <property type="entry name" value="SPORE COAT PROTEIN F-LIKE PROTEIN YHCQ"/>
    <property type="match status" value="1"/>
</dbReference>
<dbReference type="Pfam" id="PF07875">
    <property type="entry name" value="Coat_F"/>
    <property type="match status" value="1"/>
</dbReference>
<name>A0A0M2SV91_9BACI</name>
<organism evidence="4 5">
    <name type="scientific">Mesobacillus campisalis</name>
    <dbReference type="NCBI Taxonomy" id="1408103"/>
    <lineage>
        <taxon>Bacteria</taxon>
        <taxon>Bacillati</taxon>
        <taxon>Bacillota</taxon>
        <taxon>Bacilli</taxon>
        <taxon>Bacillales</taxon>
        <taxon>Bacillaceae</taxon>
        <taxon>Mesobacillus</taxon>
    </lineage>
</organism>